<dbReference type="InterPro" id="IPR002781">
    <property type="entry name" value="TM_pro_TauE-like"/>
</dbReference>
<organism evidence="7 8">
    <name type="scientific">Corchorus olitorius</name>
    <dbReference type="NCBI Taxonomy" id="93759"/>
    <lineage>
        <taxon>Eukaryota</taxon>
        <taxon>Viridiplantae</taxon>
        <taxon>Streptophyta</taxon>
        <taxon>Embryophyta</taxon>
        <taxon>Tracheophyta</taxon>
        <taxon>Spermatophyta</taxon>
        <taxon>Magnoliopsida</taxon>
        <taxon>eudicotyledons</taxon>
        <taxon>Gunneridae</taxon>
        <taxon>Pentapetalae</taxon>
        <taxon>rosids</taxon>
        <taxon>malvids</taxon>
        <taxon>Malvales</taxon>
        <taxon>Malvaceae</taxon>
        <taxon>Grewioideae</taxon>
        <taxon>Apeibeae</taxon>
        <taxon>Corchorus</taxon>
    </lineage>
</organism>
<evidence type="ECO:0000256" key="3">
    <source>
        <dbReference type="ARBA" id="ARBA00022692"/>
    </source>
</evidence>
<reference evidence="8" key="1">
    <citation type="submission" date="2013-09" db="EMBL/GenBank/DDBJ databases">
        <title>Corchorus olitorius genome sequencing.</title>
        <authorList>
            <person name="Alam M."/>
            <person name="Haque M.S."/>
            <person name="Islam M.S."/>
            <person name="Emdad E.M."/>
            <person name="Islam M.M."/>
            <person name="Ahmed B."/>
            <person name="Halim A."/>
            <person name="Hossen Q.M.M."/>
            <person name="Hossain M.Z."/>
            <person name="Ahmed R."/>
            <person name="Khan M.M."/>
            <person name="Islam R."/>
            <person name="Rashid M.M."/>
            <person name="Khan S.A."/>
            <person name="Rahman M.S."/>
            <person name="Alam M."/>
            <person name="Yahiya A.S."/>
            <person name="Khan M.S."/>
            <person name="Azam M.S."/>
            <person name="Haque T."/>
            <person name="Lashkar M.Z.H."/>
            <person name="Akhand A.I."/>
            <person name="Morshed G."/>
            <person name="Roy S."/>
            <person name="Uddin K.S."/>
            <person name="Rabeya T."/>
            <person name="Hossain A.S."/>
            <person name="Chowdhury A."/>
            <person name="Snigdha A.R."/>
            <person name="Mortoza M.S."/>
            <person name="Matin S.A."/>
            <person name="Hoque S.M.E."/>
            <person name="Islam M.K."/>
            <person name="Roy D.K."/>
            <person name="Haider R."/>
            <person name="Moosa M.M."/>
            <person name="Elias S.M."/>
            <person name="Hasan A.M."/>
            <person name="Jahan S."/>
            <person name="Shafiuddin M."/>
            <person name="Mahmood N."/>
            <person name="Shommy N.S."/>
        </authorList>
    </citation>
    <scope>NUCLEOTIDE SEQUENCE [LARGE SCALE GENOMIC DNA]</scope>
    <source>
        <strain evidence="8">cv. O-4</strain>
    </source>
</reference>
<dbReference type="OrthoDB" id="434519at2759"/>
<comment type="caution">
    <text evidence="7">The sequence shown here is derived from an EMBL/GenBank/DDBJ whole genome shotgun (WGS) entry which is preliminary data.</text>
</comment>
<accession>A0A1R3H8P4</accession>
<feature type="transmembrane region" description="Helical" evidence="6">
    <location>
        <begin position="383"/>
        <end position="402"/>
    </location>
</feature>
<dbReference type="PANTHER" id="PTHR14255">
    <property type="entry name" value="CEREBLON"/>
    <property type="match status" value="1"/>
</dbReference>
<feature type="transmembrane region" description="Helical" evidence="6">
    <location>
        <begin position="414"/>
        <end position="436"/>
    </location>
</feature>
<evidence type="ECO:0000256" key="1">
    <source>
        <dbReference type="ARBA" id="ARBA00004141"/>
    </source>
</evidence>
<protein>
    <submittedName>
        <fullName evidence="7">Transmembrane protein TauE like protein</fullName>
    </submittedName>
</protein>
<feature type="transmembrane region" description="Helical" evidence="6">
    <location>
        <begin position="354"/>
        <end position="376"/>
    </location>
</feature>
<gene>
    <name evidence="7" type="ORF">COLO4_30410</name>
</gene>
<dbReference type="GO" id="GO:0016567">
    <property type="term" value="P:protein ubiquitination"/>
    <property type="evidence" value="ECO:0007669"/>
    <property type="project" value="TreeGrafter"/>
</dbReference>
<evidence type="ECO:0000313" key="8">
    <source>
        <dbReference type="Proteomes" id="UP000187203"/>
    </source>
</evidence>
<dbReference type="Proteomes" id="UP000187203">
    <property type="component" value="Unassembled WGS sequence"/>
</dbReference>
<keyword evidence="8" id="KW-1185">Reference proteome</keyword>
<proteinExistence type="inferred from homology"/>
<comment type="similarity">
    <text evidence="2">Belongs to the 4-toluene sulfonate uptake permease (TSUP) (TC 2.A.102) family.</text>
</comment>
<evidence type="ECO:0000313" key="7">
    <source>
        <dbReference type="EMBL" id="OMO66728.1"/>
    </source>
</evidence>
<dbReference type="AlphaFoldDB" id="A0A1R3H8P4"/>
<feature type="transmembrane region" description="Helical" evidence="6">
    <location>
        <begin position="244"/>
        <end position="260"/>
    </location>
</feature>
<keyword evidence="3 6" id="KW-0812">Transmembrane</keyword>
<feature type="transmembrane region" description="Helical" evidence="6">
    <location>
        <begin position="315"/>
        <end position="334"/>
    </location>
</feature>
<keyword evidence="4 6" id="KW-1133">Transmembrane helix</keyword>
<dbReference type="GO" id="GO:0031464">
    <property type="term" value="C:Cul4A-RING E3 ubiquitin ligase complex"/>
    <property type="evidence" value="ECO:0007669"/>
    <property type="project" value="TreeGrafter"/>
</dbReference>
<dbReference type="STRING" id="93759.A0A1R3H8P4"/>
<evidence type="ECO:0000256" key="2">
    <source>
        <dbReference type="ARBA" id="ARBA00009142"/>
    </source>
</evidence>
<dbReference type="EMBL" id="AWUE01020727">
    <property type="protein sequence ID" value="OMO66728.1"/>
    <property type="molecule type" value="Genomic_DNA"/>
</dbReference>
<dbReference type="GO" id="GO:0016020">
    <property type="term" value="C:membrane"/>
    <property type="evidence" value="ECO:0007669"/>
    <property type="project" value="UniProtKB-SubCell"/>
</dbReference>
<evidence type="ECO:0000256" key="5">
    <source>
        <dbReference type="ARBA" id="ARBA00023136"/>
    </source>
</evidence>
<feature type="transmembrane region" description="Helical" evidence="6">
    <location>
        <begin position="158"/>
        <end position="177"/>
    </location>
</feature>
<evidence type="ECO:0000256" key="6">
    <source>
        <dbReference type="SAM" id="Phobius"/>
    </source>
</evidence>
<comment type="subcellular location">
    <subcellularLocation>
        <location evidence="1">Membrane</location>
        <topology evidence="1">Multi-pass membrane protein</topology>
    </subcellularLocation>
</comment>
<dbReference type="PANTHER" id="PTHR14255:SF48">
    <property type="entry name" value="SULFITE EXPORTER TAUE_SAFE FAMILY PROTEIN 3-LIKE"/>
    <property type="match status" value="1"/>
</dbReference>
<feature type="transmembrane region" description="Helical" evidence="6">
    <location>
        <begin position="272"/>
        <end position="294"/>
    </location>
</feature>
<sequence length="458" mass="50191">MLGFSNMITSAEPNLSHEVSGYNETQEDRKAWKFLEQNNKPRHYEHQWPPMKFGWKILVGSIVGFIGAAFGSVGGIGGGGVFVPMLALIVGFDPKSSVAISKCMVTGAAAATVCYNLGERHPTLELPLIDYDLALLFQPMLVLGISLGVIFNVIFPDWLITVLLIIVFLGLSTKSFFKGVETWKKETIKIKEVEAHELESNGNGNDVVEVNIQTEATTNDTQTKSKDLIKSKVSLMENIRWKEIGLLLVVWISILALQTAKNYTTTCSISYWILNFLQIPVAIGVSSFEAVGLYKGRRKMASKGDVVANWRVHKLAIYCAIGVLAGTLGGLLGLGGGTIMGPLFLEMGIPPQVASATSTFAMLFSSSLSVVEYYYLKRFPVSYALYFAAVVMIAAFVGQHVVGKVIKILRRTSLIIFILAGMIFCSAISLGGIGLAKMIRRIERHEYMGFDDICSYQP</sequence>
<keyword evidence="5 6" id="KW-0472">Membrane</keyword>
<name>A0A1R3H8P4_9ROSI</name>
<evidence type="ECO:0000256" key="4">
    <source>
        <dbReference type="ARBA" id="ARBA00022989"/>
    </source>
</evidence>
<dbReference type="Pfam" id="PF01925">
    <property type="entry name" value="TauE"/>
    <property type="match status" value="2"/>
</dbReference>
<feature type="transmembrane region" description="Helical" evidence="6">
    <location>
        <begin position="57"/>
        <end position="90"/>
    </location>
</feature>